<accession>X0XR64</accession>
<proteinExistence type="predicted"/>
<feature type="non-terminal residue" evidence="2">
    <location>
        <position position="1"/>
    </location>
</feature>
<feature type="domain" description="BioF2-like acetyltransferase" evidence="1">
    <location>
        <begin position="66"/>
        <end position="163"/>
    </location>
</feature>
<evidence type="ECO:0000313" key="2">
    <source>
        <dbReference type="EMBL" id="GAG45669.1"/>
    </source>
</evidence>
<dbReference type="Pfam" id="PF13480">
    <property type="entry name" value="Acetyltransf_6"/>
    <property type="match status" value="1"/>
</dbReference>
<feature type="non-terminal residue" evidence="2">
    <location>
        <position position="163"/>
    </location>
</feature>
<sequence>VLLDDLGQRGIRRLILGPLRPDSKTLRYLVGIANERRYEVSCEVEDISLELDLPSTWEEYLGILSSKQRHEVRRKLRRLQEKGEVHYRTVEGSESVREVIDLFLKFFRESREDKEIFLTKGRESFFRSLAKAMAKESLLSIGILELDAKPVAAIMCFDYNDTV</sequence>
<reference evidence="2" key="1">
    <citation type="journal article" date="2014" name="Front. Microbiol.">
        <title>High frequency of phylogenetically diverse reductive dehalogenase-homologous genes in deep subseafloor sedimentary metagenomes.</title>
        <authorList>
            <person name="Kawai M."/>
            <person name="Futagami T."/>
            <person name="Toyoda A."/>
            <person name="Takaki Y."/>
            <person name="Nishi S."/>
            <person name="Hori S."/>
            <person name="Arai W."/>
            <person name="Tsubouchi T."/>
            <person name="Morono Y."/>
            <person name="Uchiyama I."/>
            <person name="Ito T."/>
            <person name="Fujiyama A."/>
            <person name="Inagaki F."/>
            <person name="Takami H."/>
        </authorList>
    </citation>
    <scope>NUCLEOTIDE SEQUENCE</scope>
    <source>
        <strain evidence="2">Expedition CK06-06</strain>
    </source>
</reference>
<dbReference type="InterPro" id="IPR016181">
    <property type="entry name" value="Acyl_CoA_acyltransferase"/>
</dbReference>
<dbReference type="Gene3D" id="3.40.630.30">
    <property type="match status" value="1"/>
</dbReference>
<dbReference type="InterPro" id="IPR038740">
    <property type="entry name" value="BioF2-like_GNAT_dom"/>
</dbReference>
<name>X0XR64_9ZZZZ</name>
<comment type="caution">
    <text evidence="2">The sequence shown here is derived from an EMBL/GenBank/DDBJ whole genome shotgun (WGS) entry which is preliminary data.</text>
</comment>
<protein>
    <recommendedName>
        <fullName evidence="1">BioF2-like acetyltransferase domain-containing protein</fullName>
    </recommendedName>
</protein>
<dbReference type="EMBL" id="BARS01056777">
    <property type="protein sequence ID" value="GAG45669.1"/>
    <property type="molecule type" value="Genomic_DNA"/>
</dbReference>
<dbReference type="SUPFAM" id="SSF55729">
    <property type="entry name" value="Acyl-CoA N-acyltransferases (Nat)"/>
    <property type="match status" value="1"/>
</dbReference>
<organism evidence="2">
    <name type="scientific">marine sediment metagenome</name>
    <dbReference type="NCBI Taxonomy" id="412755"/>
    <lineage>
        <taxon>unclassified sequences</taxon>
        <taxon>metagenomes</taxon>
        <taxon>ecological metagenomes</taxon>
    </lineage>
</organism>
<dbReference type="AlphaFoldDB" id="X0XR64"/>
<gene>
    <name evidence="2" type="ORF">S01H1_83495</name>
</gene>
<evidence type="ECO:0000259" key="1">
    <source>
        <dbReference type="Pfam" id="PF13480"/>
    </source>
</evidence>